<dbReference type="EMBL" id="AP019400">
    <property type="protein sequence ID" value="BBI35130.1"/>
    <property type="molecule type" value="Genomic_DNA"/>
</dbReference>
<evidence type="ECO:0008006" key="3">
    <source>
        <dbReference type="Google" id="ProtNLM"/>
    </source>
</evidence>
<dbReference type="OrthoDB" id="2967153at2"/>
<organism evidence="1 2">
    <name type="scientific">Cohnella abietis</name>
    <dbReference type="NCBI Taxonomy" id="2507935"/>
    <lineage>
        <taxon>Bacteria</taxon>
        <taxon>Bacillati</taxon>
        <taxon>Bacillota</taxon>
        <taxon>Bacilli</taxon>
        <taxon>Bacillales</taxon>
        <taxon>Paenibacillaceae</taxon>
        <taxon>Cohnella</taxon>
    </lineage>
</organism>
<proteinExistence type="predicted"/>
<accession>A0A3T1DAL8</accession>
<gene>
    <name evidence="1" type="ORF">KCTCHS21_45290</name>
</gene>
<dbReference type="AlphaFoldDB" id="A0A3T1DAL8"/>
<keyword evidence="2" id="KW-1185">Reference proteome</keyword>
<evidence type="ECO:0000313" key="1">
    <source>
        <dbReference type="EMBL" id="BBI35130.1"/>
    </source>
</evidence>
<dbReference type="KEGG" id="cohn:KCTCHS21_45290"/>
<protein>
    <recommendedName>
        <fullName evidence="3">YCII-related domain-containing protein</fullName>
    </recommendedName>
</protein>
<reference evidence="1 2" key="1">
    <citation type="submission" date="2019-01" db="EMBL/GenBank/DDBJ databases">
        <title>Complete genome sequence of Cohnella hallensis HS21 isolated from Korean fir (Abies koreana) rhizospheric soil.</title>
        <authorList>
            <person name="Jiang L."/>
            <person name="Kang S.W."/>
            <person name="Kim S."/>
            <person name="Jung J."/>
            <person name="Kim C.Y."/>
            <person name="Kim D.H."/>
            <person name="Kim S.W."/>
            <person name="Lee J."/>
        </authorList>
    </citation>
    <scope>NUCLEOTIDE SEQUENCE [LARGE SCALE GENOMIC DNA]</scope>
    <source>
        <strain evidence="1 2">HS21</strain>
    </source>
</reference>
<evidence type="ECO:0000313" key="2">
    <source>
        <dbReference type="Proteomes" id="UP000289856"/>
    </source>
</evidence>
<dbReference type="RefSeq" id="WP_130613538.1">
    <property type="nucleotide sequence ID" value="NZ_AP019400.1"/>
</dbReference>
<name>A0A3T1DAL8_9BACL</name>
<sequence length="97" mass="11642">MIKLILFCEYFIPEMHREAYHEWVQSHPELWLGIKLLENTEQPGIYVELQSTATIEEAAKLEKERREGRSWNEMIQWVKGNDEGLRIWIFRPVAIND</sequence>
<dbReference type="Proteomes" id="UP000289856">
    <property type="component" value="Chromosome"/>
</dbReference>